<comment type="similarity">
    <text evidence="2">Belongs to the peptidase M13 family.</text>
</comment>
<evidence type="ECO:0000256" key="1">
    <source>
        <dbReference type="ARBA" id="ARBA00001947"/>
    </source>
</evidence>
<evidence type="ECO:0000256" key="6">
    <source>
        <dbReference type="ARBA" id="ARBA00022833"/>
    </source>
</evidence>
<dbReference type="GO" id="GO:0004222">
    <property type="term" value="F:metalloendopeptidase activity"/>
    <property type="evidence" value="ECO:0007669"/>
    <property type="project" value="InterPro"/>
</dbReference>
<feature type="domain" description="Peptidase M13 N-terminal" evidence="10">
    <location>
        <begin position="55"/>
        <end position="450"/>
    </location>
</feature>
<reference evidence="11 12" key="1">
    <citation type="submission" date="2019-12" db="EMBL/GenBank/DDBJ databases">
        <title>Genomic-based taxomic classification of the family Erythrobacteraceae.</title>
        <authorList>
            <person name="Xu L."/>
        </authorList>
    </citation>
    <scope>NUCLEOTIDE SEQUENCE [LARGE SCALE GENOMIC DNA]</scope>
    <source>
        <strain evidence="11 12">JCM 16339</strain>
    </source>
</reference>
<dbReference type="Proteomes" id="UP000435243">
    <property type="component" value="Unassembled WGS sequence"/>
</dbReference>
<evidence type="ECO:0000313" key="11">
    <source>
        <dbReference type="EMBL" id="MXO88396.1"/>
    </source>
</evidence>
<dbReference type="GO" id="GO:0016485">
    <property type="term" value="P:protein processing"/>
    <property type="evidence" value="ECO:0007669"/>
    <property type="project" value="TreeGrafter"/>
</dbReference>
<dbReference type="PANTHER" id="PTHR11733">
    <property type="entry name" value="ZINC METALLOPROTEASE FAMILY M13 NEPRILYSIN-RELATED"/>
    <property type="match status" value="1"/>
</dbReference>
<keyword evidence="3" id="KW-0645">Protease</keyword>
<feature type="domain" description="Peptidase M13 C-terminal" evidence="9">
    <location>
        <begin position="502"/>
        <end position="704"/>
    </location>
</feature>
<keyword evidence="6" id="KW-0862">Zinc</keyword>
<dbReference type="InterPro" id="IPR024079">
    <property type="entry name" value="MetalloPept_cat_dom_sf"/>
</dbReference>
<dbReference type="CDD" id="cd08662">
    <property type="entry name" value="M13"/>
    <property type="match status" value="1"/>
</dbReference>
<dbReference type="SUPFAM" id="SSF55486">
    <property type="entry name" value="Metalloproteases ('zincins'), catalytic domain"/>
    <property type="match status" value="1"/>
</dbReference>
<proteinExistence type="inferred from homology"/>
<keyword evidence="5" id="KW-0378">Hydrolase</keyword>
<evidence type="ECO:0000256" key="3">
    <source>
        <dbReference type="ARBA" id="ARBA00022670"/>
    </source>
</evidence>
<dbReference type="EMBL" id="WTYY01000003">
    <property type="protein sequence ID" value="MXO88396.1"/>
    <property type="molecule type" value="Genomic_DNA"/>
</dbReference>
<dbReference type="Pfam" id="PF05649">
    <property type="entry name" value="Peptidase_M13_N"/>
    <property type="match status" value="1"/>
</dbReference>
<dbReference type="GO" id="GO:0046872">
    <property type="term" value="F:metal ion binding"/>
    <property type="evidence" value="ECO:0007669"/>
    <property type="project" value="UniProtKB-KW"/>
</dbReference>
<name>A0A844ZMT6_9SPHN</name>
<dbReference type="InterPro" id="IPR018497">
    <property type="entry name" value="Peptidase_M13_C"/>
</dbReference>
<dbReference type="PANTHER" id="PTHR11733:SF167">
    <property type="entry name" value="FI17812P1-RELATED"/>
    <property type="match status" value="1"/>
</dbReference>
<evidence type="ECO:0000256" key="8">
    <source>
        <dbReference type="SAM" id="SignalP"/>
    </source>
</evidence>
<dbReference type="InterPro" id="IPR042089">
    <property type="entry name" value="Peptidase_M13_dom_2"/>
</dbReference>
<dbReference type="OrthoDB" id="9775677at2"/>
<dbReference type="Pfam" id="PF01431">
    <property type="entry name" value="Peptidase_M13"/>
    <property type="match status" value="1"/>
</dbReference>
<dbReference type="RefSeq" id="WP_160590606.1">
    <property type="nucleotide sequence ID" value="NZ_BAAAFP010000001.1"/>
</dbReference>
<feature type="chain" id="PRO_5032385815" evidence="8">
    <location>
        <begin position="24"/>
        <end position="707"/>
    </location>
</feature>
<organism evidence="11 12">
    <name type="scientific">Alteraurantiacibacter aestuarii</name>
    <dbReference type="NCBI Taxonomy" id="650004"/>
    <lineage>
        <taxon>Bacteria</taxon>
        <taxon>Pseudomonadati</taxon>
        <taxon>Pseudomonadota</taxon>
        <taxon>Alphaproteobacteria</taxon>
        <taxon>Sphingomonadales</taxon>
        <taxon>Erythrobacteraceae</taxon>
        <taxon>Alteraurantiacibacter</taxon>
    </lineage>
</organism>
<evidence type="ECO:0000256" key="5">
    <source>
        <dbReference type="ARBA" id="ARBA00022801"/>
    </source>
</evidence>
<evidence type="ECO:0000259" key="9">
    <source>
        <dbReference type="Pfam" id="PF01431"/>
    </source>
</evidence>
<accession>A0A844ZMT6</accession>
<protein>
    <submittedName>
        <fullName evidence="11">M13 family peptidase</fullName>
    </submittedName>
</protein>
<dbReference type="PROSITE" id="PS51885">
    <property type="entry name" value="NEPRILYSIN"/>
    <property type="match status" value="1"/>
</dbReference>
<comment type="cofactor">
    <cofactor evidence="1">
        <name>Zn(2+)</name>
        <dbReference type="ChEBI" id="CHEBI:29105"/>
    </cofactor>
</comment>
<evidence type="ECO:0000256" key="2">
    <source>
        <dbReference type="ARBA" id="ARBA00007357"/>
    </source>
</evidence>
<gene>
    <name evidence="11" type="ORF">GRI32_06550</name>
</gene>
<comment type="caution">
    <text evidence="11">The sequence shown here is derived from an EMBL/GenBank/DDBJ whole genome shotgun (WGS) entry which is preliminary data.</text>
</comment>
<keyword evidence="8" id="KW-0732">Signal</keyword>
<sequence>MIRKIFATGISAIALAAAMPALAQEAQEAPERATPAMSFGAWGVDLTQLDPSVDPGADFDAYVNGKWVAATEIPADRSGYGPFDILAEGAVDDVETLVTELVAADPAPGTTQRRIVDAYNAYADRPAIDAAGLAPAYPYLTQIFNAPDLDALAHLFEQPGYPAMVSAGVTVDSRDPNSYVVSVGFTGMGLDDRDYYLVDNERNLEIRAAYMDFLTFMLGKAGYGDPAAAARVVYDFEHQVAELEWDSQMFRIPELTYNVLSRDELIALAPDFPTETLLQSGGFGDVDRFLASQLLPDAEEAAALGLDDEQMGMMGGGLPAMMQLLTQTPLANLKAYMAVRFLSSYAAVLPSDIDDANFAFYGTVMSGQDSPRPREKRAIGEVEGLLGEQLGALYAARYFPPESKAQMDELVANLLRAMGEDLDDNDWLTPATLAEARAKLASFTPMIGYPDEFETYDGLEITPGNPLANRISAIAWNQADSLSRLGKPVDRTEWAMLPQTVNAYYMAIFNQVVFPAAILQAPYFNPNAEAAVNYGAIGAIIGHEIGHGFDDSGSRFDSTGTLRNWWQDVDRAGFEARAGKLIPLIEAYCTDDGETCLTGRLALGETLGDVVGLQMAYRAYRLSLNGAEAPVIDGLTGDQRFFLGFAQNWREKLRPERKRSQMLSDSHPPGDFRLNNTVRQLDAWYDAFDVGEDDPLYLPPQDRVSIW</sequence>
<dbReference type="PRINTS" id="PR00786">
    <property type="entry name" value="NEPRILYSIN"/>
</dbReference>
<dbReference type="Gene3D" id="1.10.1380.10">
    <property type="entry name" value="Neutral endopeptidase , domain2"/>
    <property type="match status" value="1"/>
</dbReference>
<evidence type="ECO:0000259" key="10">
    <source>
        <dbReference type="Pfam" id="PF05649"/>
    </source>
</evidence>
<dbReference type="AlphaFoldDB" id="A0A844ZMT6"/>
<dbReference type="GO" id="GO:0005886">
    <property type="term" value="C:plasma membrane"/>
    <property type="evidence" value="ECO:0007669"/>
    <property type="project" value="TreeGrafter"/>
</dbReference>
<dbReference type="InterPro" id="IPR000718">
    <property type="entry name" value="Peptidase_M13"/>
</dbReference>
<feature type="signal peptide" evidence="8">
    <location>
        <begin position="1"/>
        <end position="23"/>
    </location>
</feature>
<keyword evidence="7" id="KW-0482">Metalloprotease</keyword>
<evidence type="ECO:0000313" key="12">
    <source>
        <dbReference type="Proteomes" id="UP000435243"/>
    </source>
</evidence>
<dbReference type="Gene3D" id="3.40.390.10">
    <property type="entry name" value="Collagenase (Catalytic Domain)"/>
    <property type="match status" value="1"/>
</dbReference>
<dbReference type="InterPro" id="IPR008753">
    <property type="entry name" value="Peptidase_M13_N"/>
</dbReference>
<keyword evidence="4" id="KW-0479">Metal-binding</keyword>
<keyword evidence="12" id="KW-1185">Reference proteome</keyword>
<evidence type="ECO:0000256" key="7">
    <source>
        <dbReference type="ARBA" id="ARBA00023049"/>
    </source>
</evidence>
<evidence type="ECO:0000256" key="4">
    <source>
        <dbReference type="ARBA" id="ARBA00022723"/>
    </source>
</evidence>